<evidence type="ECO:0000313" key="3">
    <source>
        <dbReference type="Proteomes" id="UP000243847"/>
    </source>
</evidence>
<dbReference type="RefSeq" id="WP_096380040.1">
    <property type="nucleotide sequence ID" value="NZ_AP017457.1"/>
</dbReference>
<dbReference type="SUPFAM" id="SSF52540">
    <property type="entry name" value="P-loop containing nucleoside triphosphate hydrolases"/>
    <property type="match status" value="1"/>
</dbReference>
<dbReference type="InterPro" id="IPR038727">
    <property type="entry name" value="NadR/Ttd14_AAA_dom"/>
</dbReference>
<dbReference type="OrthoDB" id="5638848at2"/>
<evidence type="ECO:0000313" key="2">
    <source>
        <dbReference type="EMBL" id="BAU98586.1"/>
    </source>
</evidence>
<dbReference type="Proteomes" id="UP000243847">
    <property type="component" value="Chromosome sequence1"/>
</dbReference>
<dbReference type="Gene3D" id="3.40.50.300">
    <property type="entry name" value="P-loop containing nucleotide triphosphate hydrolases"/>
    <property type="match status" value="1"/>
</dbReference>
<dbReference type="InterPro" id="IPR027417">
    <property type="entry name" value="P-loop_NTPase"/>
</dbReference>
<name>A0A173LUK1_9MICO</name>
<dbReference type="Pfam" id="PF13521">
    <property type="entry name" value="AAA_28"/>
    <property type="match status" value="1"/>
</dbReference>
<accession>A0A173LUK1</accession>
<sequence>MNSVDSPPWYVITGGPSSGKTTTVNLLRERGFAIAHEHASEIIAEELAKGRTLLEVRADGEWFQEEILRRQIEHEQSLNPEETSFLDRGIPDGLGYERILKLKPNPELSAQAARARYRKVFILDPLPVKLDWNRHEDAQTQRAIHDSIEDVYRELGHHILEVPVLPAEKRVDFILEHL</sequence>
<dbReference type="EMBL" id="AP017457">
    <property type="protein sequence ID" value="BAU98586.1"/>
    <property type="molecule type" value="Genomic_DNA"/>
</dbReference>
<reference evidence="2 3" key="1">
    <citation type="journal article" date="2016" name="Genome Announc.">
        <title>Complete Genome Sequence of Aurantimicrobium minutum Type Strain KNCT, a Planktonic Ultramicrobacterium Isolated from River Water.</title>
        <authorList>
            <person name="Nakai R."/>
            <person name="Fujisawa T."/>
            <person name="Nakamura Y."/>
            <person name="Nishide H."/>
            <person name="Uchiyama I."/>
            <person name="Baba T."/>
            <person name="Toyoda A."/>
            <person name="Fujiyama A."/>
            <person name="Naganuma T."/>
            <person name="Niki H."/>
        </authorList>
    </citation>
    <scope>NUCLEOTIDE SEQUENCE [LARGE SCALE GENOMIC DNA]</scope>
    <source>
        <strain evidence="2 3">KNC</strain>
    </source>
</reference>
<feature type="domain" description="NadR/Ttd14 AAA" evidence="1">
    <location>
        <begin position="10"/>
        <end position="169"/>
    </location>
</feature>
<dbReference type="AlphaFoldDB" id="A0A173LUK1"/>
<organism evidence="2 3">
    <name type="scientific">Aurantimicrobium minutum</name>
    <dbReference type="NCBI Taxonomy" id="708131"/>
    <lineage>
        <taxon>Bacteria</taxon>
        <taxon>Bacillati</taxon>
        <taxon>Actinomycetota</taxon>
        <taxon>Actinomycetes</taxon>
        <taxon>Micrococcales</taxon>
        <taxon>Microbacteriaceae</taxon>
        <taxon>Aurantimicrobium</taxon>
    </lineage>
</organism>
<evidence type="ECO:0000259" key="1">
    <source>
        <dbReference type="Pfam" id="PF13521"/>
    </source>
</evidence>
<dbReference type="GeneID" id="80451226"/>
<gene>
    <name evidence="2" type="ORF">AUMI_10430</name>
</gene>
<dbReference type="KEGG" id="amin:AUMI_10430"/>
<proteinExistence type="predicted"/>
<protein>
    <recommendedName>
        <fullName evidence="1">NadR/Ttd14 AAA domain-containing protein</fullName>
    </recommendedName>
</protein>